<evidence type="ECO:0000256" key="1">
    <source>
        <dbReference type="SAM" id="MobiDB-lite"/>
    </source>
</evidence>
<evidence type="ECO:0000313" key="3">
    <source>
        <dbReference type="EMBL" id="ORA06818.1"/>
    </source>
</evidence>
<protein>
    <recommendedName>
        <fullName evidence="5">DUF5666 domain-containing protein</fullName>
    </recommendedName>
</protein>
<dbReference type="STRING" id="564198.BST17_04080"/>
<sequence>MKNNTVMRMTASAAMGGALLLFGGAAVAGAQPGDGRVDLAIGTAGVLTDVPIDAASQIAADVCKTDVAELTVTAQSVDTAGAQQSACTNTLGAVDFRQNGAEEQDVTEEPGTAEGASFSEEPTEPTDETVEDGATEGSTDEAPVTTTTTVPVPAPAG</sequence>
<dbReference type="RefSeq" id="WP_109749984.1">
    <property type="nucleotide sequence ID" value="NZ_JACKVM010000008.1"/>
</dbReference>
<feature type="compositionally biased region" description="Low complexity" evidence="1">
    <location>
        <begin position="142"/>
        <end position="151"/>
    </location>
</feature>
<evidence type="ECO:0000313" key="4">
    <source>
        <dbReference type="Proteomes" id="UP000192366"/>
    </source>
</evidence>
<evidence type="ECO:0008006" key="5">
    <source>
        <dbReference type="Google" id="ProtNLM"/>
    </source>
</evidence>
<comment type="caution">
    <text evidence="3">The sequence shown here is derived from an EMBL/GenBank/DDBJ whole genome shotgun (WGS) entry which is preliminary data.</text>
</comment>
<dbReference type="AlphaFoldDB" id="A0A1W9Z3B0"/>
<organism evidence="3 4">
    <name type="scientific">Mycolicibacterium bacteremicum</name>
    <name type="common">Mycobacterium bacteremicum</name>
    <dbReference type="NCBI Taxonomy" id="564198"/>
    <lineage>
        <taxon>Bacteria</taxon>
        <taxon>Bacillati</taxon>
        <taxon>Actinomycetota</taxon>
        <taxon>Actinomycetes</taxon>
        <taxon>Mycobacteriales</taxon>
        <taxon>Mycobacteriaceae</taxon>
        <taxon>Mycolicibacterium</taxon>
    </lineage>
</organism>
<dbReference type="Proteomes" id="UP000192366">
    <property type="component" value="Unassembled WGS sequence"/>
</dbReference>
<feature type="compositionally biased region" description="Acidic residues" evidence="1">
    <location>
        <begin position="121"/>
        <end position="134"/>
    </location>
</feature>
<reference evidence="3 4" key="1">
    <citation type="submission" date="2017-02" db="EMBL/GenBank/DDBJ databases">
        <title>The new phylogeny of genus Mycobacterium.</title>
        <authorList>
            <person name="Tortoli E."/>
            <person name="Trovato A."/>
            <person name="Cirillo D.M."/>
        </authorList>
    </citation>
    <scope>NUCLEOTIDE SEQUENCE [LARGE SCALE GENOMIC DNA]</scope>
    <source>
        <strain evidence="3 4">DSM 45578</strain>
    </source>
</reference>
<gene>
    <name evidence="3" type="ORF">BST17_04080</name>
</gene>
<accession>A0A1W9Z3B0</accession>
<feature type="signal peptide" evidence="2">
    <location>
        <begin position="1"/>
        <end position="30"/>
    </location>
</feature>
<name>A0A1W9Z3B0_MYCBA</name>
<feature type="chain" id="PRO_5012145480" description="DUF5666 domain-containing protein" evidence="2">
    <location>
        <begin position="31"/>
        <end position="157"/>
    </location>
</feature>
<dbReference type="OrthoDB" id="4737935at2"/>
<feature type="region of interest" description="Disordered" evidence="1">
    <location>
        <begin position="96"/>
        <end position="157"/>
    </location>
</feature>
<evidence type="ECO:0000256" key="2">
    <source>
        <dbReference type="SAM" id="SignalP"/>
    </source>
</evidence>
<keyword evidence="4" id="KW-1185">Reference proteome</keyword>
<dbReference type="EMBL" id="MVHJ01000002">
    <property type="protein sequence ID" value="ORA06818.1"/>
    <property type="molecule type" value="Genomic_DNA"/>
</dbReference>
<keyword evidence="2" id="KW-0732">Signal</keyword>
<proteinExistence type="predicted"/>